<evidence type="ECO:0000313" key="2">
    <source>
        <dbReference type="Proteomes" id="UP001500582"/>
    </source>
</evidence>
<comment type="caution">
    <text evidence="1">The sequence shown here is derived from an EMBL/GenBank/DDBJ whole genome shotgun (WGS) entry which is preliminary data.</text>
</comment>
<sequence>MSRQHQYSARIDWIGNQGTGTSGYNAYSRNHTVSVQNKADILCSSDPSFRGDNTRYNPEEMLVASLSSCHLLWYLHLCAEAGVVVVNYTDQAAGVMQEDNNGGGRFTSVTLHPEVTVSDATMVDKANELHHKANSLCFIANSCNFPVHHEPVCKVAK</sequence>
<organism evidence="1 2">
    <name type="scientific">Mucilaginibacter gynuensis</name>
    <dbReference type="NCBI Taxonomy" id="1302236"/>
    <lineage>
        <taxon>Bacteria</taxon>
        <taxon>Pseudomonadati</taxon>
        <taxon>Bacteroidota</taxon>
        <taxon>Sphingobacteriia</taxon>
        <taxon>Sphingobacteriales</taxon>
        <taxon>Sphingobacteriaceae</taxon>
        <taxon>Mucilaginibacter</taxon>
    </lineage>
</organism>
<protein>
    <submittedName>
        <fullName evidence="1">OsmC family protein</fullName>
    </submittedName>
</protein>
<dbReference type="Proteomes" id="UP001500582">
    <property type="component" value="Unassembled WGS sequence"/>
</dbReference>
<dbReference type="Pfam" id="PF02566">
    <property type="entry name" value="OsmC"/>
    <property type="match status" value="1"/>
</dbReference>
<dbReference type="Gene3D" id="3.30.300.20">
    <property type="match status" value="1"/>
</dbReference>
<proteinExistence type="predicted"/>
<gene>
    <name evidence="1" type="ORF">GCM10023149_18830</name>
</gene>
<reference evidence="2" key="1">
    <citation type="journal article" date="2019" name="Int. J. Syst. Evol. Microbiol.">
        <title>The Global Catalogue of Microorganisms (GCM) 10K type strain sequencing project: providing services to taxonomists for standard genome sequencing and annotation.</title>
        <authorList>
            <consortium name="The Broad Institute Genomics Platform"/>
            <consortium name="The Broad Institute Genome Sequencing Center for Infectious Disease"/>
            <person name="Wu L."/>
            <person name="Ma J."/>
        </authorList>
    </citation>
    <scope>NUCLEOTIDE SEQUENCE [LARGE SCALE GENOMIC DNA]</scope>
    <source>
        <strain evidence="2">JCM 17705</strain>
    </source>
</reference>
<name>A0ABP8G925_9SPHI</name>
<dbReference type="InterPro" id="IPR003718">
    <property type="entry name" value="OsmC/Ohr_fam"/>
</dbReference>
<evidence type="ECO:0000313" key="1">
    <source>
        <dbReference type="EMBL" id="GAA4319880.1"/>
    </source>
</evidence>
<dbReference type="InterPro" id="IPR036102">
    <property type="entry name" value="OsmC/Ohrsf"/>
</dbReference>
<dbReference type="SUPFAM" id="SSF82784">
    <property type="entry name" value="OsmC-like"/>
    <property type="match status" value="1"/>
</dbReference>
<dbReference type="RefSeq" id="WP_345210796.1">
    <property type="nucleotide sequence ID" value="NZ_BAABFT010000004.1"/>
</dbReference>
<dbReference type="InterPro" id="IPR052707">
    <property type="entry name" value="OsmC_Ohr_Peroxiredoxin"/>
</dbReference>
<accession>A0ABP8G925</accession>
<dbReference type="PANTHER" id="PTHR42830">
    <property type="entry name" value="OSMOTICALLY INDUCIBLE FAMILY PROTEIN"/>
    <property type="match status" value="1"/>
</dbReference>
<keyword evidence="2" id="KW-1185">Reference proteome</keyword>
<dbReference type="EMBL" id="BAABFT010000004">
    <property type="protein sequence ID" value="GAA4319880.1"/>
    <property type="molecule type" value="Genomic_DNA"/>
</dbReference>
<dbReference type="PANTHER" id="PTHR42830:SF2">
    <property type="entry name" value="OSMC_OHR FAMILY PROTEIN"/>
    <property type="match status" value="1"/>
</dbReference>
<dbReference type="InterPro" id="IPR015946">
    <property type="entry name" value="KH_dom-like_a/b"/>
</dbReference>